<feature type="compositionally biased region" description="Basic and acidic residues" evidence="1">
    <location>
        <begin position="1"/>
        <end position="11"/>
    </location>
</feature>
<organism evidence="2 3">
    <name type="scientific">Rhipicephalus microplus</name>
    <name type="common">Cattle tick</name>
    <name type="synonym">Boophilus microplus</name>
    <dbReference type="NCBI Taxonomy" id="6941"/>
    <lineage>
        <taxon>Eukaryota</taxon>
        <taxon>Metazoa</taxon>
        <taxon>Ecdysozoa</taxon>
        <taxon>Arthropoda</taxon>
        <taxon>Chelicerata</taxon>
        <taxon>Arachnida</taxon>
        <taxon>Acari</taxon>
        <taxon>Parasitiformes</taxon>
        <taxon>Ixodida</taxon>
        <taxon>Ixodoidea</taxon>
        <taxon>Ixodidae</taxon>
        <taxon>Rhipicephalinae</taxon>
        <taxon>Rhipicephalus</taxon>
        <taxon>Boophilus</taxon>
    </lineage>
</organism>
<keyword evidence="3" id="KW-1185">Reference proteome</keyword>
<sequence length="256" mass="27415">MEEWKWVRRSSETAAAVKTKAAPSQLARHGRSQPGDADHRMGSRENAAGRPPSPGKRRARTPDAVHFWNHQRTAHTSATVNAVSALSIPLLSHGIGIGGALPKAAAAAFGPPPCDRPRGVVPPLLFHARCPVHHAHSKGTAAALLITALMLRLHLPNPGPITHAQTRGACVCVGRRDNATSSCRLSPQRAFSLCRAKACLPRAVAAKSLHQASTLASHLFLTVLKYLSRCGSSLAPYPSRSLSHQLSHYKYAAFLF</sequence>
<dbReference type="AlphaFoldDB" id="A0A9J6D6S4"/>
<protein>
    <submittedName>
        <fullName evidence="2">Uncharacterized protein</fullName>
    </submittedName>
</protein>
<reference evidence="2" key="2">
    <citation type="submission" date="2021-09" db="EMBL/GenBank/DDBJ databases">
        <authorList>
            <person name="Jia N."/>
            <person name="Wang J."/>
            <person name="Shi W."/>
            <person name="Du L."/>
            <person name="Sun Y."/>
            <person name="Zhan W."/>
            <person name="Jiang J."/>
            <person name="Wang Q."/>
            <person name="Zhang B."/>
            <person name="Ji P."/>
            <person name="Sakyi L.B."/>
            <person name="Cui X."/>
            <person name="Yuan T."/>
            <person name="Jiang B."/>
            <person name="Yang W."/>
            <person name="Lam T.T.-Y."/>
            <person name="Chang Q."/>
            <person name="Ding S."/>
            <person name="Wang X."/>
            <person name="Zhu J."/>
            <person name="Ruan X."/>
            <person name="Zhao L."/>
            <person name="Wei J."/>
            <person name="Que T."/>
            <person name="Du C."/>
            <person name="Cheng J."/>
            <person name="Dai P."/>
            <person name="Han X."/>
            <person name="Huang E."/>
            <person name="Gao Y."/>
            <person name="Liu J."/>
            <person name="Shao H."/>
            <person name="Ye R."/>
            <person name="Li L."/>
            <person name="Wei W."/>
            <person name="Wang X."/>
            <person name="Wang C."/>
            <person name="Huo Q."/>
            <person name="Li W."/>
            <person name="Guo W."/>
            <person name="Chen H."/>
            <person name="Chen S."/>
            <person name="Zhou L."/>
            <person name="Zhou L."/>
            <person name="Ni X."/>
            <person name="Tian J."/>
            <person name="Zhou Y."/>
            <person name="Sheng Y."/>
            <person name="Liu T."/>
            <person name="Pan Y."/>
            <person name="Xia L."/>
            <person name="Li J."/>
            <person name="Zhao F."/>
            <person name="Cao W."/>
        </authorList>
    </citation>
    <scope>NUCLEOTIDE SEQUENCE</scope>
    <source>
        <strain evidence="2">Rmic-2018</strain>
        <tissue evidence="2">Larvae</tissue>
    </source>
</reference>
<name>A0A9J6D6S4_RHIMP</name>
<evidence type="ECO:0000313" key="3">
    <source>
        <dbReference type="Proteomes" id="UP000821866"/>
    </source>
</evidence>
<accession>A0A9J6D6S4</accession>
<proteinExistence type="predicted"/>
<reference evidence="2" key="1">
    <citation type="journal article" date="2020" name="Cell">
        <title>Large-Scale Comparative Analyses of Tick Genomes Elucidate Their Genetic Diversity and Vector Capacities.</title>
        <authorList>
            <consortium name="Tick Genome and Microbiome Consortium (TIGMIC)"/>
            <person name="Jia N."/>
            <person name="Wang J."/>
            <person name="Shi W."/>
            <person name="Du L."/>
            <person name="Sun Y."/>
            <person name="Zhan W."/>
            <person name="Jiang J.F."/>
            <person name="Wang Q."/>
            <person name="Zhang B."/>
            <person name="Ji P."/>
            <person name="Bell-Sakyi L."/>
            <person name="Cui X.M."/>
            <person name="Yuan T.T."/>
            <person name="Jiang B.G."/>
            <person name="Yang W.F."/>
            <person name="Lam T.T."/>
            <person name="Chang Q.C."/>
            <person name="Ding S.J."/>
            <person name="Wang X.J."/>
            <person name="Zhu J.G."/>
            <person name="Ruan X.D."/>
            <person name="Zhao L."/>
            <person name="Wei J.T."/>
            <person name="Ye R.Z."/>
            <person name="Que T.C."/>
            <person name="Du C.H."/>
            <person name="Zhou Y.H."/>
            <person name="Cheng J.X."/>
            <person name="Dai P.F."/>
            <person name="Guo W.B."/>
            <person name="Han X.H."/>
            <person name="Huang E.J."/>
            <person name="Li L.F."/>
            <person name="Wei W."/>
            <person name="Gao Y.C."/>
            <person name="Liu J.Z."/>
            <person name="Shao H.Z."/>
            <person name="Wang X."/>
            <person name="Wang C.C."/>
            <person name="Yang T.C."/>
            <person name="Huo Q.B."/>
            <person name="Li W."/>
            <person name="Chen H.Y."/>
            <person name="Chen S.E."/>
            <person name="Zhou L.G."/>
            <person name="Ni X.B."/>
            <person name="Tian J.H."/>
            <person name="Sheng Y."/>
            <person name="Liu T."/>
            <person name="Pan Y.S."/>
            <person name="Xia L.Y."/>
            <person name="Li J."/>
            <person name="Zhao F."/>
            <person name="Cao W.C."/>
        </authorList>
    </citation>
    <scope>NUCLEOTIDE SEQUENCE</scope>
    <source>
        <strain evidence="2">Rmic-2018</strain>
    </source>
</reference>
<dbReference type="Proteomes" id="UP000821866">
    <property type="component" value="Chromosome 9"/>
</dbReference>
<comment type="caution">
    <text evidence="2">The sequence shown here is derived from an EMBL/GenBank/DDBJ whole genome shotgun (WGS) entry which is preliminary data.</text>
</comment>
<evidence type="ECO:0000313" key="2">
    <source>
        <dbReference type="EMBL" id="KAH8009760.1"/>
    </source>
</evidence>
<gene>
    <name evidence="2" type="ORF">HPB51_019075</name>
</gene>
<evidence type="ECO:0000256" key="1">
    <source>
        <dbReference type="SAM" id="MobiDB-lite"/>
    </source>
</evidence>
<feature type="region of interest" description="Disordered" evidence="1">
    <location>
        <begin position="1"/>
        <end position="60"/>
    </location>
</feature>
<dbReference type="EMBL" id="JABSTU010000011">
    <property type="protein sequence ID" value="KAH8009760.1"/>
    <property type="molecule type" value="Genomic_DNA"/>
</dbReference>